<feature type="chain" id="PRO_5046440942" evidence="1">
    <location>
        <begin position="22"/>
        <end position="161"/>
    </location>
</feature>
<gene>
    <name evidence="2" type="ORF">ACFSX5_11355</name>
</gene>
<dbReference type="EMBL" id="JBHUNP010000001">
    <property type="protein sequence ID" value="MFD2648389.1"/>
    <property type="molecule type" value="Genomic_DNA"/>
</dbReference>
<dbReference type="Pfam" id="PF04314">
    <property type="entry name" value="PCuAC"/>
    <property type="match status" value="1"/>
</dbReference>
<dbReference type="SUPFAM" id="SSF110087">
    <property type="entry name" value="DR1885-like metal-binding protein"/>
    <property type="match status" value="1"/>
</dbReference>
<evidence type="ECO:0000313" key="3">
    <source>
        <dbReference type="Proteomes" id="UP001597521"/>
    </source>
</evidence>
<dbReference type="InterPro" id="IPR007410">
    <property type="entry name" value="LpqE-like"/>
</dbReference>
<keyword evidence="3" id="KW-1185">Reference proteome</keyword>
<dbReference type="RefSeq" id="WP_386833547.1">
    <property type="nucleotide sequence ID" value="NZ_JBHUNP010000001.1"/>
</dbReference>
<evidence type="ECO:0000256" key="1">
    <source>
        <dbReference type="SAM" id="SignalP"/>
    </source>
</evidence>
<name>A0ABW5QKZ2_9HYPH</name>
<dbReference type="InterPro" id="IPR036182">
    <property type="entry name" value="PCuAC_sf"/>
</dbReference>
<organism evidence="2 3">
    <name type="scientific">Devosia albogilva</name>
    <dbReference type="NCBI Taxonomy" id="429726"/>
    <lineage>
        <taxon>Bacteria</taxon>
        <taxon>Pseudomonadati</taxon>
        <taxon>Pseudomonadota</taxon>
        <taxon>Alphaproteobacteria</taxon>
        <taxon>Hyphomicrobiales</taxon>
        <taxon>Devosiaceae</taxon>
        <taxon>Devosia</taxon>
    </lineage>
</organism>
<dbReference type="PANTHER" id="PTHR36302">
    <property type="entry name" value="BLR7088 PROTEIN"/>
    <property type="match status" value="1"/>
</dbReference>
<comment type="caution">
    <text evidence="2">The sequence shown here is derived from an EMBL/GenBank/DDBJ whole genome shotgun (WGS) entry which is preliminary data.</text>
</comment>
<proteinExistence type="predicted"/>
<reference evidence="3" key="1">
    <citation type="journal article" date="2019" name="Int. J. Syst. Evol. Microbiol.">
        <title>The Global Catalogue of Microorganisms (GCM) 10K type strain sequencing project: providing services to taxonomists for standard genome sequencing and annotation.</title>
        <authorList>
            <consortium name="The Broad Institute Genomics Platform"/>
            <consortium name="The Broad Institute Genome Sequencing Center for Infectious Disease"/>
            <person name="Wu L."/>
            <person name="Ma J."/>
        </authorList>
    </citation>
    <scope>NUCLEOTIDE SEQUENCE [LARGE SCALE GENOMIC DNA]</scope>
    <source>
        <strain evidence="3">CCM 7427</strain>
    </source>
</reference>
<feature type="signal peptide" evidence="1">
    <location>
        <begin position="1"/>
        <end position="21"/>
    </location>
</feature>
<accession>A0ABW5QKZ2</accession>
<evidence type="ECO:0000313" key="2">
    <source>
        <dbReference type="EMBL" id="MFD2648389.1"/>
    </source>
</evidence>
<keyword evidence="1" id="KW-0732">Signal</keyword>
<dbReference type="PANTHER" id="PTHR36302:SF1">
    <property type="entry name" value="COPPER CHAPERONE PCU(A)C"/>
    <property type="match status" value="1"/>
</dbReference>
<sequence>MLRTLSALATATLLLIAPAAAQHEPIRVGDIEISAPFTRASLPNAPAGGGFMSITNTGTEDDRLVSAASAAVAKVELHEMAMEGDVMKMRPMTDGIVIPAGETVTLEPGGLHVMFMGLSSPFIEGETITVTLTFEKAGAVDVDLAVGGVSAAAAEGHHSHH</sequence>
<dbReference type="InterPro" id="IPR058248">
    <property type="entry name" value="Lxx211020-like"/>
</dbReference>
<dbReference type="Gene3D" id="2.60.40.1890">
    <property type="entry name" value="PCu(A)C copper chaperone"/>
    <property type="match status" value="1"/>
</dbReference>
<dbReference type="Proteomes" id="UP001597521">
    <property type="component" value="Unassembled WGS sequence"/>
</dbReference>
<protein>
    <submittedName>
        <fullName evidence="2">Copper chaperone PCu(A)C</fullName>
    </submittedName>
</protein>